<sequence>MTCTSGRTGNSNETTLSTGAFFGVAAIVGYRSRDGRSRGKIPLSF</sequence>
<organism evidence="1 2">
    <name type="scientific">Zarconia navalis LEGE 11467</name>
    <dbReference type="NCBI Taxonomy" id="1828826"/>
    <lineage>
        <taxon>Bacteria</taxon>
        <taxon>Bacillati</taxon>
        <taxon>Cyanobacteriota</taxon>
        <taxon>Cyanophyceae</taxon>
        <taxon>Oscillatoriophycideae</taxon>
        <taxon>Oscillatoriales</taxon>
        <taxon>Oscillatoriales incertae sedis</taxon>
        <taxon>Zarconia</taxon>
        <taxon>Zarconia navalis</taxon>
    </lineage>
</organism>
<keyword evidence="2" id="KW-1185">Reference proteome</keyword>
<comment type="caution">
    <text evidence="1">The sequence shown here is derived from an EMBL/GenBank/DDBJ whole genome shotgun (WGS) entry which is preliminary data.</text>
</comment>
<dbReference type="Proteomes" id="UP000621799">
    <property type="component" value="Unassembled WGS sequence"/>
</dbReference>
<evidence type="ECO:0000313" key="2">
    <source>
        <dbReference type="Proteomes" id="UP000621799"/>
    </source>
</evidence>
<gene>
    <name evidence="1" type="ORF">IQ235_04240</name>
</gene>
<proteinExistence type="predicted"/>
<dbReference type="EMBL" id="JADEXN010000047">
    <property type="protein sequence ID" value="MBE9040001.1"/>
    <property type="molecule type" value="Genomic_DNA"/>
</dbReference>
<dbReference type="AlphaFoldDB" id="A0A928Z8M8"/>
<dbReference type="RefSeq" id="WP_264320257.1">
    <property type="nucleotide sequence ID" value="NZ_JADEXN010000047.1"/>
</dbReference>
<accession>A0A928Z8M8</accession>
<reference evidence="1" key="1">
    <citation type="submission" date="2020-10" db="EMBL/GenBank/DDBJ databases">
        <authorList>
            <person name="Castelo-Branco R."/>
            <person name="Eusebio N."/>
            <person name="Adriana R."/>
            <person name="Vieira A."/>
            <person name="Brugerolle De Fraissinette N."/>
            <person name="Rezende De Castro R."/>
            <person name="Schneider M.P."/>
            <person name="Vasconcelos V."/>
            <person name="Leao P.N."/>
        </authorList>
    </citation>
    <scope>NUCLEOTIDE SEQUENCE</scope>
    <source>
        <strain evidence="1">LEGE 11467</strain>
    </source>
</reference>
<protein>
    <submittedName>
        <fullName evidence="1">Uncharacterized protein</fullName>
    </submittedName>
</protein>
<evidence type="ECO:0000313" key="1">
    <source>
        <dbReference type="EMBL" id="MBE9040001.1"/>
    </source>
</evidence>
<name>A0A928Z8M8_9CYAN</name>